<evidence type="ECO:0000256" key="2">
    <source>
        <dbReference type="ARBA" id="ARBA00022448"/>
    </source>
</evidence>
<sequence length="1175" mass="128451">MPSNDSKAQSLAAITNGRQRVAAKPDSQALIGVLNKLEAKFNVSFNYDNDLLEHVKVAFDESKMQSTPLNQLLEELLESAGLRFERTNGHHVIIMKKQPAKDVPGNANTKPVEKKTSAQQPVSGKITDEDGEPLEGVSILHRQSGAAAKTAADGSFVLVLAERNGLLSVSFLGYVSQEVAVPATGDLSIRMVPDITALTEVVVTGYVKEQKKDIIGSVSIVKTENLLAIPSGNLKTQLQGNAAGVTVSSSGAPGSGGKVRIRGFGSFGGSDPLYIIDGVPASQSGVDNLNANDIESMQVLKDAASAAIYGARAANGVIIITTKNGKPGKAKLSFNSYYGVNFISKSDFPEVLDAQENGELYWKSMIGAGRQVGDPDWGHPQYGNGANPVIPEYVLVVNNGARIGGAELEALKQGNPSQQALFASLVNPENYDFATHQIVRAANTNWADEVFNPASIQTYQLGLSGGGEAGSYAIGLNYFNEGNTASKYNTFDRYTLRANTQFNLGKRVRVGENLQLAYRRNDASSIWASTVMTMHPLVPVWDDFGNPAGNAAPSTGGEPEFSTNPVTQTWRNRFDTSNRIGVLGNVYAEAELMKGLTVYSSFGVDYANSRNLDLNQVTYEHAQNTNPPNSLQESRNNENTWTWTNTANFSRTWDKHVFKALVGSEAINTYGNSLSATRLNLPIDDDKDFLVISAGTGAQTNSGSFSRSSLYSLFGRLDYTFDDKYFINGTLRRDQSSKFGRNYRTGYFPSAAVGWRVSSEPFMADIGWLDDLKLRGSWGVIGNQNGLDNNNQYDVYVTSDPNSYGISGDNGNRVVAMVPSRIGNPNTRWEKSATVNLGFDATVLNSSLDINFDWYVRRTTDLLAVNQAPFTGPSITQPSINVGELTNRGVDLGLTKRSKPGVFQYSASLIFSTYRNEVVRILDNPLATLAGGSTRMGNAVLTQAGYPISSFYGYQIDGFFNSAAEAEAYAAEYSTWLTPEVGRWRIKDINGDKRVDGNDRTMIGSPHPDFQTSLNLSLAYKNFDFNCFLFWNQGGSVFNYTRYVIDFHTFTTNRSKRMLYESWTPELGNKAKLPKLDLNDSYSSSNITDYFLEDASYLRMKTVQLGYTLPKAWSDRIGMERFRIYVQGQNLLTLSKSTLMDPGYVQASGGDTSMGVVNNYVPTPKQFIFGLSVNL</sequence>
<evidence type="ECO:0000256" key="6">
    <source>
        <dbReference type="ARBA" id="ARBA00023136"/>
    </source>
</evidence>
<accession>A0ABQ1MCP8</accession>
<evidence type="ECO:0000313" key="13">
    <source>
        <dbReference type="EMBL" id="GGC38651.1"/>
    </source>
</evidence>
<keyword evidence="5 9" id="KW-0798">TonB box</keyword>
<dbReference type="InterPro" id="IPR037066">
    <property type="entry name" value="Plug_dom_sf"/>
</dbReference>
<comment type="similarity">
    <text evidence="8 9">Belongs to the TonB-dependent receptor family.</text>
</comment>
<keyword evidence="7 8" id="KW-0998">Cell outer membrane</keyword>
<comment type="subcellular location">
    <subcellularLocation>
        <location evidence="1 8">Cell outer membrane</location>
        <topology evidence="1 8">Multi-pass membrane protein</topology>
    </subcellularLocation>
</comment>
<proteinExistence type="inferred from homology"/>
<dbReference type="InterPro" id="IPR008969">
    <property type="entry name" value="CarboxyPept-like_regulatory"/>
</dbReference>
<keyword evidence="6 8" id="KW-0472">Membrane</keyword>
<reference evidence="14" key="1">
    <citation type="journal article" date="2019" name="Int. J. Syst. Evol. Microbiol.">
        <title>The Global Catalogue of Microorganisms (GCM) 10K type strain sequencing project: providing services to taxonomists for standard genome sequencing and annotation.</title>
        <authorList>
            <consortium name="The Broad Institute Genomics Platform"/>
            <consortium name="The Broad Institute Genome Sequencing Center for Infectious Disease"/>
            <person name="Wu L."/>
            <person name="Ma J."/>
        </authorList>
    </citation>
    <scope>NUCLEOTIDE SEQUENCE [LARGE SCALE GENOMIC DNA]</scope>
    <source>
        <strain evidence="14">CGMCC 1.15342</strain>
    </source>
</reference>
<dbReference type="InterPro" id="IPR012910">
    <property type="entry name" value="Plug_dom"/>
</dbReference>
<evidence type="ECO:0000256" key="1">
    <source>
        <dbReference type="ARBA" id="ARBA00004571"/>
    </source>
</evidence>
<name>A0ABQ1MCP8_9SPHI</name>
<keyword evidence="2 8" id="KW-0813">Transport</keyword>
<evidence type="ECO:0000256" key="10">
    <source>
        <dbReference type="SAM" id="MobiDB-lite"/>
    </source>
</evidence>
<dbReference type="Pfam" id="PF00593">
    <property type="entry name" value="TonB_dep_Rec_b-barrel"/>
    <property type="match status" value="1"/>
</dbReference>
<feature type="domain" description="TonB-dependent receptor plug" evidence="12">
    <location>
        <begin position="211"/>
        <end position="317"/>
    </location>
</feature>
<dbReference type="InterPro" id="IPR000531">
    <property type="entry name" value="Beta-barrel_TonB"/>
</dbReference>
<dbReference type="SUPFAM" id="SSF49464">
    <property type="entry name" value="Carboxypeptidase regulatory domain-like"/>
    <property type="match status" value="1"/>
</dbReference>
<evidence type="ECO:0000259" key="11">
    <source>
        <dbReference type="Pfam" id="PF00593"/>
    </source>
</evidence>
<feature type="domain" description="TonB-dependent receptor-like beta-barrel" evidence="11">
    <location>
        <begin position="568"/>
        <end position="1020"/>
    </location>
</feature>
<evidence type="ECO:0000256" key="3">
    <source>
        <dbReference type="ARBA" id="ARBA00022452"/>
    </source>
</evidence>
<dbReference type="Pfam" id="PF13715">
    <property type="entry name" value="CarbopepD_reg_2"/>
    <property type="match status" value="1"/>
</dbReference>
<dbReference type="Gene3D" id="2.170.130.10">
    <property type="entry name" value="TonB-dependent receptor, plug domain"/>
    <property type="match status" value="1"/>
</dbReference>
<keyword evidence="4 8" id="KW-0812">Transmembrane</keyword>
<comment type="caution">
    <text evidence="13">The sequence shown here is derived from an EMBL/GenBank/DDBJ whole genome shotgun (WGS) entry which is preliminary data.</text>
</comment>
<dbReference type="InterPro" id="IPR039426">
    <property type="entry name" value="TonB-dep_rcpt-like"/>
</dbReference>
<dbReference type="Pfam" id="PF07715">
    <property type="entry name" value="Plug"/>
    <property type="match status" value="1"/>
</dbReference>
<protein>
    <submittedName>
        <fullName evidence="13">SusC/RagA family TonB-linked outer membrane protein</fullName>
    </submittedName>
</protein>
<evidence type="ECO:0000256" key="9">
    <source>
        <dbReference type="RuleBase" id="RU003357"/>
    </source>
</evidence>
<dbReference type="InterPro" id="IPR036942">
    <property type="entry name" value="Beta-barrel_TonB_sf"/>
</dbReference>
<organism evidence="13 14">
    <name type="scientific">Parapedobacter defluvii</name>
    <dbReference type="NCBI Taxonomy" id="2045106"/>
    <lineage>
        <taxon>Bacteria</taxon>
        <taxon>Pseudomonadati</taxon>
        <taxon>Bacteroidota</taxon>
        <taxon>Sphingobacteriia</taxon>
        <taxon>Sphingobacteriales</taxon>
        <taxon>Sphingobacteriaceae</taxon>
        <taxon>Parapedobacter</taxon>
    </lineage>
</organism>
<dbReference type="NCBIfam" id="TIGR04057">
    <property type="entry name" value="SusC_RagA_signa"/>
    <property type="match status" value="1"/>
</dbReference>
<dbReference type="NCBIfam" id="TIGR04056">
    <property type="entry name" value="OMP_RagA_SusC"/>
    <property type="match status" value="1"/>
</dbReference>
<evidence type="ECO:0000256" key="5">
    <source>
        <dbReference type="ARBA" id="ARBA00023077"/>
    </source>
</evidence>
<dbReference type="PROSITE" id="PS52016">
    <property type="entry name" value="TONB_DEPENDENT_REC_3"/>
    <property type="match status" value="1"/>
</dbReference>
<evidence type="ECO:0000313" key="14">
    <source>
        <dbReference type="Proteomes" id="UP000597338"/>
    </source>
</evidence>
<evidence type="ECO:0000256" key="7">
    <source>
        <dbReference type="ARBA" id="ARBA00023237"/>
    </source>
</evidence>
<evidence type="ECO:0000256" key="8">
    <source>
        <dbReference type="PROSITE-ProRule" id="PRU01360"/>
    </source>
</evidence>
<keyword evidence="14" id="KW-1185">Reference proteome</keyword>
<evidence type="ECO:0000256" key="4">
    <source>
        <dbReference type="ARBA" id="ARBA00022692"/>
    </source>
</evidence>
<dbReference type="InterPro" id="IPR023997">
    <property type="entry name" value="TonB-dep_OMP_SusC/RagA_CS"/>
</dbReference>
<dbReference type="Proteomes" id="UP000597338">
    <property type="component" value="Unassembled WGS sequence"/>
</dbReference>
<dbReference type="InterPro" id="IPR023996">
    <property type="entry name" value="TonB-dep_OMP_SusC/RagA"/>
</dbReference>
<dbReference type="Gene3D" id="2.60.40.1120">
    <property type="entry name" value="Carboxypeptidase-like, regulatory domain"/>
    <property type="match status" value="1"/>
</dbReference>
<dbReference type="SUPFAM" id="SSF56935">
    <property type="entry name" value="Porins"/>
    <property type="match status" value="1"/>
</dbReference>
<keyword evidence="3 8" id="KW-1134">Transmembrane beta strand</keyword>
<gene>
    <name evidence="13" type="ORF">GCM10011386_33480</name>
</gene>
<dbReference type="Gene3D" id="2.40.170.20">
    <property type="entry name" value="TonB-dependent receptor, beta-barrel domain"/>
    <property type="match status" value="1"/>
</dbReference>
<evidence type="ECO:0000259" key="12">
    <source>
        <dbReference type="Pfam" id="PF07715"/>
    </source>
</evidence>
<dbReference type="EMBL" id="BMIK01000013">
    <property type="protein sequence ID" value="GGC38651.1"/>
    <property type="molecule type" value="Genomic_DNA"/>
</dbReference>
<feature type="region of interest" description="Disordered" evidence="10">
    <location>
        <begin position="99"/>
        <end position="128"/>
    </location>
</feature>